<feature type="domain" description="Tox-REase-7" evidence="8">
    <location>
        <begin position="567"/>
        <end position="635"/>
    </location>
</feature>
<sequence length="657" mass="70520">MIGGKAYTKSGGNTLLQGTVFETLNPSDIQVGVGRYADDSAKLILTPITNQITTTHNQQKESLVWQKTVDSGFIETTAQLPKFNQTPTITTPNGVIVQVPVEVTVNDNNQAKNRINREQEDLGKIAIQLSKQPGYEYLADLEKRGDINWQQVELIQKNWNYKQEGLTPAAAALIAIAVTIATGGADGGQTGALLTAGNAAMSTLAAQATITLINNKGDINATLRQLARSETVRGMATSALTAGLTAEFNIGNNVNDAFAKKLSNGISRGITEAAVNATVNGTSFEDALTNSLRASLVDVFAGEAFSEWVKEIKGIDGDNFARNLAHKLAAAGVGCIAASAKNQSCDAGAIGAAVGEIVAEMFPPPIDGVAYDSDEERQIINASKLTAGTIALLAGTEVNTAAQAAQAAQTAVENNSLKFFTTTGKVLYKAFKHIDVKKVKNLAEFKKELKTSLKDTGKEELINIADDLYTIFSKNSNISSRVLASIDLLTGTNFKTSGHSAKTIAETQKKIGINSKEVSQLKQDGYKISEQVSKWTNQIRINRLKGSDFEKGALSRLGKDLGITVNKNSKVTEIVTEKGLVRFIPDAKIGDEKINLVEVKNVKYLSMSNQFRGYIATKQPIHLIIGKDTVVTGPLQKAIYASKGSIKRYDQNIDKIY</sequence>
<evidence type="ECO:0000313" key="10">
    <source>
        <dbReference type="Proteomes" id="UP000254123"/>
    </source>
</evidence>
<proteinExistence type="predicted"/>
<evidence type="ECO:0000259" key="6">
    <source>
        <dbReference type="Pfam" id="PF04829"/>
    </source>
</evidence>
<keyword evidence="10" id="KW-1185">Reference proteome</keyword>
<accession>A0A379LP77</accession>
<gene>
    <name evidence="9" type="ORF">NCTC10526_02745</name>
</gene>
<dbReference type="EMBL" id="UGVC01000001">
    <property type="protein sequence ID" value="SUD92348.1"/>
    <property type="molecule type" value="Genomic_DNA"/>
</dbReference>
<feature type="coiled-coil region" evidence="5">
    <location>
        <begin position="101"/>
        <end position="128"/>
    </location>
</feature>
<feature type="domain" description="VENN motif-containing" evidence="6">
    <location>
        <begin position="374"/>
        <end position="418"/>
    </location>
</feature>
<evidence type="ECO:0000256" key="4">
    <source>
        <dbReference type="ARBA" id="ARBA00023026"/>
    </source>
</evidence>
<evidence type="ECO:0000256" key="5">
    <source>
        <dbReference type="SAM" id="Coils"/>
    </source>
</evidence>
<keyword evidence="5" id="KW-0175">Coiled coil</keyword>
<keyword evidence="4" id="KW-0843">Virulence</keyword>
<dbReference type="InterPro" id="IPR028903">
    <property type="entry name" value="Tox-REase-7_dom"/>
</dbReference>
<dbReference type="Pfam" id="PF04830">
    <property type="entry name" value="DUF637"/>
    <property type="match status" value="1"/>
</dbReference>
<evidence type="ECO:0000256" key="1">
    <source>
        <dbReference type="ARBA" id="ARBA00004219"/>
    </source>
</evidence>
<keyword evidence="3" id="KW-1266">Target cell cytoplasm</keyword>
<dbReference type="STRING" id="1123034.GCA_000685805_02539"/>
<comment type="subcellular location">
    <subcellularLocation>
        <location evidence="1">Target cell</location>
        <location evidence="1">Target cell cytoplasm</location>
    </subcellularLocation>
</comment>
<dbReference type="Proteomes" id="UP000254123">
    <property type="component" value="Unassembled WGS sequence"/>
</dbReference>
<evidence type="ECO:0000259" key="8">
    <source>
        <dbReference type="Pfam" id="PF15649"/>
    </source>
</evidence>
<name>A0A379LP77_9GAMM</name>
<keyword evidence="2" id="KW-0800">Toxin</keyword>
<dbReference type="AlphaFoldDB" id="A0A379LP77"/>
<dbReference type="InterPro" id="IPR006915">
    <property type="entry name" value="DUF637_hemagglutn_put"/>
</dbReference>
<dbReference type="Pfam" id="PF04829">
    <property type="entry name" value="PT-VENN"/>
    <property type="match status" value="1"/>
</dbReference>
<evidence type="ECO:0000256" key="2">
    <source>
        <dbReference type="ARBA" id="ARBA00022656"/>
    </source>
</evidence>
<reference evidence="9 10" key="1">
    <citation type="submission" date="2018-06" db="EMBL/GenBank/DDBJ databases">
        <authorList>
            <consortium name="Pathogen Informatics"/>
            <person name="Doyle S."/>
        </authorList>
    </citation>
    <scope>NUCLEOTIDE SEQUENCE [LARGE SCALE GENOMIC DNA]</scope>
    <source>
        <strain evidence="9 10">NCTC10526</strain>
    </source>
</reference>
<evidence type="ECO:0000256" key="3">
    <source>
        <dbReference type="ARBA" id="ARBA00022913"/>
    </source>
</evidence>
<dbReference type="Pfam" id="PF15649">
    <property type="entry name" value="Tox-REase-7"/>
    <property type="match status" value="1"/>
</dbReference>
<dbReference type="GO" id="GO:0090729">
    <property type="term" value="F:toxin activity"/>
    <property type="evidence" value="ECO:0007669"/>
    <property type="project" value="UniProtKB-KW"/>
</dbReference>
<dbReference type="RefSeq" id="WP_115343001.1">
    <property type="nucleotide sequence ID" value="NZ_CAJHAQ010000001.1"/>
</dbReference>
<dbReference type="InterPro" id="IPR006914">
    <property type="entry name" value="VENN_dom"/>
</dbReference>
<evidence type="ECO:0000313" key="9">
    <source>
        <dbReference type="EMBL" id="SUD92348.1"/>
    </source>
</evidence>
<evidence type="ECO:0000259" key="7">
    <source>
        <dbReference type="Pfam" id="PF04830"/>
    </source>
</evidence>
<organism evidence="9 10">
    <name type="scientific">Psychrobacter phenylpyruvicus</name>
    <dbReference type="NCBI Taxonomy" id="29432"/>
    <lineage>
        <taxon>Bacteria</taxon>
        <taxon>Pseudomonadati</taxon>
        <taxon>Pseudomonadota</taxon>
        <taxon>Gammaproteobacteria</taxon>
        <taxon>Moraxellales</taxon>
        <taxon>Moraxellaceae</taxon>
        <taxon>Psychrobacter</taxon>
    </lineage>
</organism>
<feature type="domain" description="DUF637" evidence="7">
    <location>
        <begin position="196"/>
        <end position="352"/>
    </location>
</feature>
<protein>
    <submittedName>
        <fullName evidence="9">Possible hemagglutinin (DUF637)</fullName>
    </submittedName>
</protein>